<dbReference type="SUPFAM" id="SSF51412">
    <property type="entry name" value="Inosine monophosphate dehydrogenase (IMPDH)"/>
    <property type="match status" value="1"/>
</dbReference>
<comment type="catalytic activity">
    <reaction evidence="9">
        <text>3 propionate 3-nitronate + 3 O2 + H2O = 3 3-oxopropanoate + 2 nitrate + nitrite + H2O2 + 3 H(+)</text>
        <dbReference type="Rhea" id="RHEA:57332"/>
        <dbReference type="ChEBI" id="CHEBI:15377"/>
        <dbReference type="ChEBI" id="CHEBI:15378"/>
        <dbReference type="ChEBI" id="CHEBI:15379"/>
        <dbReference type="ChEBI" id="CHEBI:16240"/>
        <dbReference type="ChEBI" id="CHEBI:16301"/>
        <dbReference type="ChEBI" id="CHEBI:17632"/>
        <dbReference type="ChEBI" id="CHEBI:33190"/>
        <dbReference type="ChEBI" id="CHEBI:136067"/>
    </reaction>
</comment>
<sequence>MLLDALERPLVLGPMAGGPGTPELAAAVSDAGGLGFLPAGYRSAAELGERIARYRALTAAPFGVNLFLPGPDRAPDLTDYRARLVPEARALGVEPGEPRWSDDEWPAKLALLLDDPVPVVSTTFGCPPADAVRALRGVGSVVIATVTTPDEADEAAAAGVDALCVQGTEAGGHQASFDNDEVRTIPLLDLLAQVRNRVPLPLVAAGGIMRAEHLRAVLDAGAVAGQAGTAFLRCPEAGTRPAHRDALVELTDTAVTRAFSGRWARGLVNRFLTDHDAAAPAAYPHVHYMTAPLRATGAVDVLNLWAGTRHGLARERPAAEVVAELTAEPGDHSA</sequence>
<comment type="caution">
    <text evidence="10">The sequence shown here is derived from an EMBL/GenBank/DDBJ whole genome shotgun (WGS) entry which is preliminary data.</text>
</comment>
<gene>
    <name evidence="10" type="ORF">FB558_4806</name>
</gene>
<dbReference type="OrthoDB" id="9778912at2"/>
<organism evidence="10 11">
    <name type="scientific">Pseudonocardia kunmingensis</name>
    <dbReference type="NCBI Taxonomy" id="630975"/>
    <lineage>
        <taxon>Bacteria</taxon>
        <taxon>Bacillati</taxon>
        <taxon>Actinomycetota</taxon>
        <taxon>Actinomycetes</taxon>
        <taxon>Pseudonocardiales</taxon>
        <taxon>Pseudonocardiaceae</taxon>
        <taxon>Pseudonocardia</taxon>
    </lineage>
</organism>
<evidence type="ECO:0000313" key="10">
    <source>
        <dbReference type="EMBL" id="TQM09065.1"/>
    </source>
</evidence>
<evidence type="ECO:0000256" key="6">
    <source>
        <dbReference type="ARBA" id="ARBA00023002"/>
    </source>
</evidence>
<proteinExistence type="inferred from homology"/>
<keyword evidence="6" id="KW-0560">Oxidoreductase</keyword>
<dbReference type="InterPro" id="IPR004136">
    <property type="entry name" value="NMO"/>
</dbReference>
<evidence type="ECO:0000256" key="8">
    <source>
        <dbReference type="ARBA" id="ARBA00031155"/>
    </source>
</evidence>
<dbReference type="PANTHER" id="PTHR42747">
    <property type="entry name" value="NITRONATE MONOOXYGENASE-RELATED"/>
    <property type="match status" value="1"/>
</dbReference>
<evidence type="ECO:0000256" key="4">
    <source>
        <dbReference type="ARBA" id="ARBA00022630"/>
    </source>
</evidence>
<dbReference type="Gene3D" id="3.20.20.70">
    <property type="entry name" value="Aldolase class I"/>
    <property type="match status" value="1"/>
</dbReference>
<evidence type="ECO:0000313" key="11">
    <source>
        <dbReference type="Proteomes" id="UP000315677"/>
    </source>
</evidence>
<evidence type="ECO:0000256" key="3">
    <source>
        <dbReference type="ARBA" id="ARBA00022575"/>
    </source>
</evidence>
<keyword evidence="11" id="KW-1185">Reference proteome</keyword>
<evidence type="ECO:0000256" key="7">
    <source>
        <dbReference type="ARBA" id="ARBA00023033"/>
    </source>
</evidence>
<reference evidence="10 11" key="1">
    <citation type="submission" date="2019-06" db="EMBL/GenBank/DDBJ databases">
        <title>Sequencing the genomes of 1000 actinobacteria strains.</title>
        <authorList>
            <person name="Klenk H.-P."/>
        </authorList>
    </citation>
    <scope>NUCLEOTIDE SEQUENCE [LARGE SCALE GENOMIC DNA]</scope>
    <source>
        <strain evidence="10 11">DSM 45301</strain>
    </source>
</reference>
<evidence type="ECO:0000256" key="1">
    <source>
        <dbReference type="ARBA" id="ARBA00001917"/>
    </source>
</evidence>
<protein>
    <recommendedName>
        <fullName evidence="8">Propionate 3-nitronate monooxygenase</fullName>
    </recommendedName>
</protein>
<dbReference type="GO" id="GO:0009636">
    <property type="term" value="P:response to toxic substance"/>
    <property type="evidence" value="ECO:0007669"/>
    <property type="project" value="UniProtKB-KW"/>
</dbReference>
<keyword evidence="3" id="KW-0216">Detoxification</keyword>
<evidence type="ECO:0000256" key="9">
    <source>
        <dbReference type="ARBA" id="ARBA00049401"/>
    </source>
</evidence>
<dbReference type="CDD" id="cd04730">
    <property type="entry name" value="NPD_like"/>
    <property type="match status" value="1"/>
</dbReference>
<evidence type="ECO:0000256" key="5">
    <source>
        <dbReference type="ARBA" id="ARBA00022643"/>
    </source>
</evidence>
<dbReference type="InterPro" id="IPR013785">
    <property type="entry name" value="Aldolase_TIM"/>
</dbReference>
<dbReference type="EMBL" id="VFPA01000003">
    <property type="protein sequence ID" value="TQM09065.1"/>
    <property type="molecule type" value="Genomic_DNA"/>
</dbReference>
<dbReference type="GO" id="GO:0018580">
    <property type="term" value="F:nitronate monooxygenase activity"/>
    <property type="evidence" value="ECO:0007669"/>
    <property type="project" value="InterPro"/>
</dbReference>
<accession>A0A543DIH4</accession>
<dbReference type="PANTHER" id="PTHR42747:SF3">
    <property type="entry name" value="NITRONATE MONOOXYGENASE-RELATED"/>
    <property type="match status" value="1"/>
</dbReference>
<comment type="cofactor">
    <cofactor evidence="1">
        <name>FMN</name>
        <dbReference type="ChEBI" id="CHEBI:58210"/>
    </cofactor>
</comment>
<name>A0A543DIH4_9PSEU</name>
<keyword evidence="4" id="KW-0285">Flavoprotein</keyword>
<dbReference type="Proteomes" id="UP000315677">
    <property type="component" value="Unassembled WGS sequence"/>
</dbReference>
<keyword evidence="5" id="KW-0288">FMN</keyword>
<comment type="similarity">
    <text evidence="2">Belongs to the nitronate monooxygenase family. NMO class I subfamily.</text>
</comment>
<evidence type="ECO:0000256" key="2">
    <source>
        <dbReference type="ARBA" id="ARBA00009881"/>
    </source>
</evidence>
<dbReference type="Pfam" id="PF03060">
    <property type="entry name" value="NMO"/>
    <property type="match status" value="1"/>
</dbReference>
<keyword evidence="7" id="KW-0503">Monooxygenase</keyword>
<dbReference type="AlphaFoldDB" id="A0A543DIH4"/>